<proteinExistence type="predicted"/>
<accession>A0A3S0I5S7</accession>
<evidence type="ECO:0008006" key="4">
    <source>
        <dbReference type="Google" id="ProtNLM"/>
    </source>
</evidence>
<keyword evidence="1" id="KW-1133">Transmembrane helix</keyword>
<comment type="caution">
    <text evidence="2">The sequence shown here is derived from an EMBL/GenBank/DDBJ whole genome shotgun (WGS) entry which is preliminary data.</text>
</comment>
<dbReference type="AlphaFoldDB" id="A0A3S0I5S7"/>
<name>A0A3S0I5S7_9BACI</name>
<dbReference type="OrthoDB" id="2973617at2"/>
<sequence>MTLEVSLLGEETFKKKIKVCCHYLLASIISGAISGFFYTLIIFVFFSWIPHLIKMAIFTLMLGLYTLDHFNIIKVKVPERKWQIPVEWVKGKTVHNMWIWGLILGAGIFTYLPYATFYILYIYIGLFLNPVIGLLFGIIYAFSRALPTILVALKNKELELIQIKKLYQNKTKKYKYFNGFSLLIFFVFMMYVFFKQYIINLI</sequence>
<evidence type="ECO:0000313" key="3">
    <source>
        <dbReference type="Proteomes" id="UP000271374"/>
    </source>
</evidence>
<feature type="transmembrane region" description="Helical" evidence="1">
    <location>
        <begin position="55"/>
        <end position="77"/>
    </location>
</feature>
<feature type="transmembrane region" description="Helical" evidence="1">
    <location>
        <begin position="174"/>
        <end position="194"/>
    </location>
</feature>
<dbReference type="Proteomes" id="UP000271374">
    <property type="component" value="Unassembled WGS sequence"/>
</dbReference>
<keyword evidence="1" id="KW-0812">Transmembrane</keyword>
<evidence type="ECO:0000313" key="2">
    <source>
        <dbReference type="EMBL" id="RTR28122.1"/>
    </source>
</evidence>
<keyword evidence="1" id="KW-0472">Membrane</keyword>
<dbReference type="RefSeq" id="WP_126410126.1">
    <property type="nucleotide sequence ID" value="NZ_RXNT01000016.1"/>
</dbReference>
<feature type="transmembrane region" description="Helical" evidence="1">
    <location>
        <begin position="98"/>
        <end position="124"/>
    </location>
</feature>
<organism evidence="2 3">
    <name type="scientific">Bacillus yapensis</name>
    <dbReference type="NCBI Taxonomy" id="2492960"/>
    <lineage>
        <taxon>Bacteria</taxon>
        <taxon>Bacillati</taxon>
        <taxon>Bacillota</taxon>
        <taxon>Bacilli</taxon>
        <taxon>Bacillales</taxon>
        <taxon>Bacillaceae</taxon>
        <taxon>Bacillus</taxon>
    </lineage>
</organism>
<keyword evidence="3" id="KW-1185">Reference proteome</keyword>
<feature type="transmembrane region" description="Helical" evidence="1">
    <location>
        <begin position="23"/>
        <end position="49"/>
    </location>
</feature>
<evidence type="ECO:0000256" key="1">
    <source>
        <dbReference type="SAM" id="Phobius"/>
    </source>
</evidence>
<reference evidence="2 3" key="1">
    <citation type="submission" date="2018-12" db="EMBL/GenBank/DDBJ databases">
        <title>Bacillus yapensis draft genome sequence.</title>
        <authorList>
            <person name="Yu L."/>
            <person name="Xu X."/>
            <person name="Tang X."/>
        </authorList>
    </citation>
    <scope>NUCLEOTIDE SEQUENCE [LARGE SCALE GENOMIC DNA]</scope>
    <source>
        <strain evidence="2 3">XXST-01</strain>
    </source>
</reference>
<dbReference type="EMBL" id="RXNT01000016">
    <property type="protein sequence ID" value="RTR28122.1"/>
    <property type="molecule type" value="Genomic_DNA"/>
</dbReference>
<gene>
    <name evidence="2" type="ORF">EKG37_17630</name>
</gene>
<feature type="transmembrane region" description="Helical" evidence="1">
    <location>
        <begin position="130"/>
        <end position="153"/>
    </location>
</feature>
<protein>
    <recommendedName>
        <fullName evidence="4">Urease accessory protein UreH-like transmembrane domain-containing protein</fullName>
    </recommendedName>
</protein>